<comment type="cofactor">
    <cofactor evidence="1">
        <name>Zn(2+)</name>
        <dbReference type="ChEBI" id="CHEBI:29105"/>
    </cofactor>
</comment>
<dbReference type="InterPro" id="IPR055438">
    <property type="entry name" value="AstE_AspA_cat"/>
</dbReference>
<evidence type="ECO:0000313" key="6">
    <source>
        <dbReference type="EMBL" id="TCG05524.1"/>
    </source>
</evidence>
<keyword evidence="3" id="KW-0378">Hydrolase</keyword>
<dbReference type="InterPro" id="IPR053138">
    <property type="entry name" value="N-alpha-Ac-DABA_deacetylase"/>
</dbReference>
<protein>
    <recommendedName>
        <fullName evidence="5">Succinylglutamate desuccinylase/Aspartoacylase catalytic domain-containing protein</fullName>
    </recommendedName>
</protein>
<accession>A0A4R0X6C9</accession>
<feature type="domain" description="Succinylglutamate desuccinylase/Aspartoacylase catalytic" evidence="5">
    <location>
        <begin position="32"/>
        <end position="264"/>
    </location>
</feature>
<dbReference type="GO" id="GO:0046872">
    <property type="term" value="F:metal ion binding"/>
    <property type="evidence" value="ECO:0007669"/>
    <property type="project" value="UniProtKB-KW"/>
</dbReference>
<dbReference type="CDD" id="cd06250">
    <property type="entry name" value="M14_PaAOTO_like"/>
    <property type="match status" value="1"/>
</dbReference>
<organism evidence="6 7">
    <name type="scientific">Paraburkholderia steynii</name>
    <dbReference type="NCBI Taxonomy" id="1245441"/>
    <lineage>
        <taxon>Bacteria</taxon>
        <taxon>Pseudomonadati</taxon>
        <taxon>Pseudomonadota</taxon>
        <taxon>Betaproteobacteria</taxon>
        <taxon>Burkholderiales</taxon>
        <taxon>Burkholderiaceae</taxon>
        <taxon>Paraburkholderia</taxon>
    </lineage>
</organism>
<keyword evidence="4" id="KW-0862">Zinc</keyword>
<keyword evidence="2" id="KW-0479">Metal-binding</keyword>
<dbReference type="Gene3D" id="3.40.630.10">
    <property type="entry name" value="Zn peptidases"/>
    <property type="match status" value="1"/>
</dbReference>
<dbReference type="Pfam" id="PF24827">
    <property type="entry name" value="AstE_AspA_cat"/>
    <property type="match status" value="1"/>
</dbReference>
<dbReference type="PANTHER" id="PTHR37326:SF1">
    <property type="entry name" value="BLL3975 PROTEIN"/>
    <property type="match status" value="1"/>
</dbReference>
<reference evidence="6 7" key="1">
    <citation type="submission" date="2017-02" db="EMBL/GenBank/DDBJ databases">
        <title>Paraburkholderia sophoroidis sp. nov. and Paraburkholderia steynii sp. nov. rhizobial symbionts of the fynbos legume Hypocalyptus sophoroides.</title>
        <authorList>
            <person name="Steenkamp E.T."/>
            <person name="Beukes C.W."/>
            <person name="Van Zyl E."/>
            <person name="Avontuur J."/>
            <person name="Chan W.Y."/>
            <person name="Hassen A."/>
            <person name="Palmer M."/>
            <person name="Mthombeni L."/>
            <person name="Phalane F."/>
            <person name="Sereme K."/>
            <person name="Venter S.N."/>
        </authorList>
    </citation>
    <scope>NUCLEOTIDE SEQUENCE [LARGE SCALE GENOMIC DNA]</scope>
    <source>
        <strain evidence="6 7">HC1.1ba</strain>
    </source>
</reference>
<evidence type="ECO:0000256" key="4">
    <source>
        <dbReference type="ARBA" id="ARBA00022833"/>
    </source>
</evidence>
<dbReference type="EMBL" id="MWML01000161">
    <property type="protein sequence ID" value="TCG05524.1"/>
    <property type="molecule type" value="Genomic_DNA"/>
</dbReference>
<gene>
    <name evidence="6" type="ORF">BZM27_32990</name>
</gene>
<evidence type="ECO:0000256" key="3">
    <source>
        <dbReference type="ARBA" id="ARBA00022801"/>
    </source>
</evidence>
<proteinExistence type="predicted"/>
<evidence type="ECO:0000256" key="1">
    <source>
        <dbReference type="ARBA" id="ARBA00001947"/>
    </source>
</evidence>
<name>A0A4R0X6C9_9BURK</name>
<evidence type="ECO:0000256" key="2">
    <source>
        <dbReference type="ARBA" id="ARBA00022723"/>
    </source>
</evidence>
<dbReference type="Proteomes" id="UP000294200">
    <property type="component" value="Unassembled WGS sequence"/>
</dbReference>
<evidence type="ECO:0000259" key="5">
    <source>
        <dbReference type="Pfam" id="PF24827"/>
    </source>
</evidence>
<dbReference type="SUPFAM" id="SSF53187">
    <property type="entry name" value="Zn-dependent exopeptidases"/>
    <property type="match status" value="1"/>
</dbReference>
<evidence type="ECO:0000313" key="7">
    <source>
        <dbReference type="Proteomes" id="UP000294200"/>
    </source>
</evidence>
<sequence length="381" mass="40897">MTYRRLDIRLPSPAPGVQLTILAHQFGNRSNARSVYLHAGLHADEHPGLLVLQHLLEKLLQLDAAGAIDGLVTVVPYANPIGMSQRLFGAVVGRFDFENGENFNRNFPRLDQQVAAYLAEAPDRAMSPHECRSLFTDLLARATATSPSQALKLELAKLAIEHDIVLDLHCDTDCIAHVYASELQIDRATLLAGIMGAPVAMLEPHQAGGGAFDQVHSSAWGTVQAAGLLSARDSGFSATVELRGQADVSDELAAADAANLLRFLESERVLTAETSPTLRVADQLAKVFPLDGASHVPCPCAGVIVYRKAPGDQVSVGEVIAEVVPLDGCGFNQRVPIISTVDGLMIVRQLKKLVRPGERAALLVGKRPVRDRHAGSLLLDF</sequence>
<comment type="caution">
    <text evidence="6">The sequence shown here is derived from an EMBL/GenBank/DDBJ whole genome shotgun (WGS) entry which is preliminary data.</text>
</comment>
<dbReference type="PANTHER" id="PTHR37326">
    <property type="entry name" value="BLL3975 PROTEIN"/>
    <property type="match status" value="1"/>
</dbReference>
<dbReference type="GO" id="GO:0016788">
    <property type="term" value="F:hydrolase activity, acting on ester bonds"/>
    <property type="evidence" value="ECO:0007669"/>
    <property type="project" value="InterPro"/>
</dbReference>
<dbReference type="AlphaFoldDB" id="A0A4R0X6C9"/>
<keyword evidence="7" id="KW-1185">Reference proteome</keyword>